<evidence type="ECO:0000313" key="8">
    <source>
        <dbReference type="EMBL" id="MCZ0861293.1"/>
    </source>
</evidence>
<dbReference type="PANTHER" id="PTHR33508">
    <property type="entry name" value="UPF0056 MEMBRANE PROTEIN YHCE"/>
    <property type="match status" value="1"/>
</dbReference>
<evidence type="ECO:0000256" key="6">
    <source>
        <dbReference type="ARBA" id="ARBA00023136"/>
    </source>
</evidence>
<comment type="similarity">
    <text evidence="2 7">Belongs to the UPF0056 (MarC) family.</text>
</comment>
<dbReference type="PANTHER" id="PTHR33508:SF1">
    <property type="entry name" value="UPF0056 MEMBRANE PROTEIN YHCE"/>
    <property type="match status" value="1"/>
</dbReference>
<feature type="transmembrane region" description="Helical" evidence="7">
    <location>
        <begin position="153"/>
        <end position="173"/>
    </location>
</feature>
<gene>
    <name evidence="8" type="ORF">O0S10_08690</name>
</gene>
<keyword evidence="6 7" id="KW-0472">Membrane</keyword>
<keyword evidence="9" id="KW-1185">Reference proteome</keyword>
<sequence>MLEILTSIVSAAITLFIILDPLLSTSMFIDLTRGLSGKEVLKQAGIATAVAGALMLVFLVFNDVIFSILNIELDSFKIAGGIILFILGLQIVLGLEIGGKAAHEARAEQARDGAELLPGTVRKSMAGVIIGTPIMCGPGTITTVMIIGSQYGILVTAAAIVLSLLVIWMILAFSSRITALLGETVIVILSKIVGLLLTAIAVHTIWSGVVGLIGLTAAGF</sequence>
<dbReference type="Pfam" id="PF01914">
    <property type="entry name" value="MarC"/>
    <property type="match status" value="1"/>
</dbReference>
<keyword evidence="4 7" id="KW-0812">Transmembrane</keyword>
<name>A0ABT4IHR8_9EURY</name>
<evidence type="ECO:0000313" key="9">
    <source>
        <dbReference type="Proteomes" id="UP001141422"/>
    </source>
</evidence>
<dbReference type="Proteomes" id="UP001141422">
    <property type="component" value="Unassembled WGS sequence"/>
</dbReference>
<keyword evidence="3" id="KW-1003">Cell membrane</keyword>
<feature type="transmembrane region" description="Helical" evidence="7">
    <location>
        <begin position="44"/>
        <end position="69"/>
    </location>
</feature>
<evidence type="ECO:0000256" key="1">
    <source>
        <dbReference type="ARBA" id="ARBA00004651"/>
    </source>
</evidence>
<reference evidence="8" key="1">
    <citation type="submission" date="2022-12" db="EMBL/GenBank/DDBJ databases">
        <title>Isolation and characterisation of novel Methanocorpusculum spp. from native Australian herbivores indicates the genus is ancestrally host-associated.</title>
        <authorList>
            <person name="Volmer J.G."/>
            <person name="Soo R.M."/>
            <person name="Evans P.N."/>
            <person name="Hoedt E.C."/>
            <person name="Astorga Alsina A.L."/>
            <person name="Woodcroft B.J."/>
            <person name="Tyson G.W."/>
            <person name="Hugenholtz P."/>
            <person name="Morrison M."/>
        </authorList>
    </citation>
    <scope>NUCLEOTIDE SEQUENCE</scope>
    <source>
        <strain evidence="8">MG</strain>
    </source>
</reference>
<feature type="transmembrane region" description="Helical" evidence="7">
    <location>
        <begin position="126"/>
        <end position="147"/>
    </location>
</feature>
<comment type="caution">
    <text evidence="8">The sequence shown here is derived from an EMBL/GenBank/DDBJ whole genome shotgun (WGS) entry which is preliminary data.</text>
</comment>
<feature type="transmembrane region" description="Helical" evidence="7">
    <location>
        <begin position="185"/>
        <end position="206"/>
    </location>
</feature>
<feature type="transmembrane region" description="Helical" evidence="7">
    <location>
        <begin position="6"/>
        <end position="23"/>
    </location>
</feature>
<keyword evidence="5 7" id="KW-1133">Transmembrane helix</keyword>
<evidence type="ECO:0000256" key="3">
    <source>
        <dbReference type="ARBA" id="ARBA00022475"/>
    </source>
</evidence>
<feature type="transmembrane region" description="Helical" evidence="7">
    <location>
        <begin position="75"/>
        <end position="95"/>
    </location>
</feature>
<dbReference type="RefSeq" id="WP_268925483.1">
    <property type="nucleotide sequence ID" value="NZ_JAPTGB010000020.1"/>
</dbReference>
<dbReference type="InterPro" id="IPR002771">
    <property type="entry name" value="Multi_antbiot-R_MarC"/>
</dbReference>
<dbReference type="NCBIfam" id="TIGR00427">
    <property type="entry name" value="NAAT family transporter"/>
    <property type="match status" value="1"/>
</dbReference>
<evidence type="ECO:0000256" key="5">
    <source>
        <dbReference type="ARBA" id="ARBA00022989"/>
    </source>
</evidence>
<organism evidence="8 9">
    <name type="scientific">Methanocorpusculum petauri</name>
    <dbReference type="NCBI Taxonomy" id="3002863"/>
    <lineage>
        <taxon>Archaea</taxon>
        <taxon>Methanobacteriati</taxon>
        <taxon>Methanobacteriota</taxon>
        <taxon>Stenosarchaea group</taxon>
        <taxon>Methanomicrobia</taxon>
        <taxon>Methanomicrobiales</taxon>
        <taxon>Methanocorpusculaceae</taxon>
        <taxon>Methanocorpusculum</taxon>
    </lineage>
</organism>
<protein>
    <recommendedName>
        <fullName evidence="7">UPF0056 membrane protein</fullName>
    </recommendedName>
</protein>
<evidence type="ECO:0000256" key="7">
    <source>
        <dbReference type="RuleBase" id="RU362048"/>
    </source>
</evidence>
<accession>A0ABT4IHR8</accession>
<dbReference type="EMBL" id="JAPTGB010000020">
    <property type="protein sequence ID" value="MCZ0861293.1"/>
    <property type="molecule type" value="Genomic_DNA"/>
</dbReference>
<evidence type="ECO:0000256" key="4">
    <source>
        <dbReference type="ARBA" id="ARBA00022692"/>
    </source>
</evidence>
<proteinExistence type="inferred from homology"/>
<evidence type="ECO:0000256" key="2">
    <source>
        <dbReference type="ARBA" id="ARBA00009784"/>
    </source>
</evidence>
<comment type="subcellular location">
    <subcellularLocation>
        <location evidence="1 7">Cell membrane</location>
        <topology evidence="1 7">Multi-pass membrane protein</topology>
    </subcellularLocation>
</comment>